<dbReference type="RefSeq" id="WP_090636188.1">
    <property type="nucleotide sequence ID" value="NZ_CVRB01000003.1"/>
</dbReference>
<dbReference type="EMBL" id="CVRB01000003">
    <property type="protein sequence ID" value="CRK83546.1"/>
    <property type="molecule type" value="Genomic_DNA"/>
</dbReference>
<keyword evidence="7 11" id="KW-0472">Membrane</keyword>
<dbReference type="PANTHER" id="PTHR47245">
    <property type="entry name" value="PEPTIDYLPROLYL ISOMERASE"/>
    <property type="match status" value="1"/>
</dbReference>
<protein>
    <recommendedName>
        <fullName evidence="11">Foldase protein PrsA</fullName>
        <ecNumber evidence="11">5.2.1.8</ecNumber>
    </recommendedName>
</protein>
<keyword evidence="9 11" id="KW-0413">Isomerase</keyword>
<evidence type="ECO:0000313" key="16">
    <source>
        <dbReference type="Proteomes" id="UP000199087"/>
    </source>
</evidence>
<dbReference type="Gene3D" id="3.10.50.40">
    <property type="match status" value="1"/>
</dbReference>
<comment type="subcellular location">
    <subcellularLocation>
        <location evidence="2 11">Cell membrane</location>
        <topology evidence="2 11">Lipid-anchor</topology>
    </subcellularLocation>
</comment>
<keyword evidence="10 11" id="KW-0449">Lipoprotein</keyword>
<keyword evidence="5 11" id="KW-0732">Signal</keyword>
<feature type="chain" id="PRO_5039538671" description="Foldase protein PrsA" evidence="13">
    <location>
        <begin position="22"/>
        <end position="297"/>
    </location>
</feature>
<dbReference type="Proteomes" id="UP000199087">
    <property type="component" value="Unassembled WGS sequence"/>
</dbReference>
<keyword evidence="6 11" id="KW-0697">Rotamase</keyword>
<evidence type="ECO:0000256" key="6">
    <source>
        <dbReference type="ARBA" id="ARBA00023110"/>
    </source>
</evidence>
<dbReference type="OrthoDB" id="14196at2"/>
<dbReference type="AlphaFoldDB" id="A0A0U1NZY1"/>
<dbReference type="InterPro" id="IPR023059">
    <property type="entry name" value="Foldase_PrsA"/>
</dbReference>
<dbReference type="SUPFAM" id="SSF109998">
    <property type="entry name" value="Triger factor/SurA peptide-binding domain-like"/>
    <property type="match status" value="1"/>
</dbReference>
<evidence type="ECO:0000256" key="4">
    <source>
        <dbReference type="ARBA" id="ARBA00022475"/>
    </source>
</evidence>
<keyword evidence="8 11" id="KW-0564">Palmitate</keyword>
<feature type="region of interest" description="Disordered" evidence="12">
    <location>
        <begin position="277"/>
        <end position="297"/>
    </location>
</feature>
<dbReference type="STRING" id="1499688.BN000_03517"/>
<dbReference type="InterPro" id="IPR000297">
    <property type="entry name" value="PPIase_PpiC"/>
</dbReference>
<evidence type="ECO:0000256" key="1">
    <source>
        <dbReference type="ARBA" id="ARBA00000971"/>
    </source>
</evidence>
<evidence type="ECO:0000256" key="7">
    <source>
        <dbReference type="ARBA" id="ARBA00023136"/>
    </source>
</evidence>
<evidence type="ECO:0000313" key="15">
    <source>
        <dbReference type="EMBL" id="CRK83546.1"/>
    </source>
</evidence>
<feature type="domain" description="PpiC" evidence="14">
    <location>
        <begin position="136"/>
        <end position="230"/>
    </location>
</feature>
<reference evidence="16" key="1">
    <citation type="submission" date="2015-05" db="EMBL/GenBank/DDBJ databases">
        <authorList>
            <person name="Urmite Genomes"/>
        </authorList>
    </citation>
    <scope>NUCLEOTIDE SEQUENCE [LARGE SCALE GENOMIC DNA]</scope>
    <source>
        <strain evidence="16">LF1</strain>
    </source>
</reference>
<comment type="similarity">
    <text evidence="3 11">Belongs to the PrsA family.</text>
</comment>
<comment type="catalytic activity">
    <reaction evidence="1 11">
        <text>[protein]-peptidylproline (omega=180) = [protein]-peptidylproline (omega=0)</text>
        <dbReference type="Rhea" id="RHEA:16237"/>
        <dbReference type="Rhea" id="RHEA-COMP:10747"/>
        <dbReference type="Rhea" id="RHEA-COMP:10748"/>
        <dbReference type="ChEBI" id="CHEBI:83833"/>
        <dbReference type="ChEBI" id="CHEBI:83834"/>
        <dbReference type="EC" id="5.2.1.8"/>
    </reaction>
</comment>
<dbReference type="InterPro" id="IPR023058">
    <property type="entry name" value="PPIase_PpiC_CS"/>
</dbReference>
<dbReference type="GO" id="GO:0003755">
    <property type="term" value="F:peptidyl-prolyl cis-trans isomerase activity"/>
    <property type="evidence" value="ECO:0007669"/>
    <property type="project" value="UniProtKB-UniRule"/>
</dbReference>
<organism evidence="15 16">
    <name type="scientific">Neobacillus massiliamazoniensis</name>
    <dbReference type="NCBI Taxonomy" id="1499688"/>
    <lineage>
        <taxon>Bacteria</taxon>
        <taxon>Bacillati</taxon>
        <taxon>Bacillota</taxon>
        <taxon>Bacilli</taxon>
        <taxon>Bacillales</taxon>
        <taxon>Bacillaceae</taxon>
        <taxon>Neobacillus</taxon>
    </lineage>
</organism>
<evidence type="ECO:0000256" key="5">
    <source>
        <dbReference type="ARBA" id="ARBA00022729"/>
    </source>
</evidence>
<name>A0A0U1NZY1_9BACI</name>
<evidence type="ECO:0000256" key="12">
    <source>
        <dbReference type="SAM" id="MobiDB-lite"/>
    </source>
</evidence>
<evidence type="ECO:0000256" key="9">
    <source>
        <dbReference type="ARBA" id="ARBA00023235"/>
    </source>
</evidence>
<gene>
    <name evidence="11" type="primary">prsA</name>
    <name evidence="15" type="ORF">BN000_03517</name>
</gene>
<comment type="function">
    <text evidence="11">Plays a major role in protein secretion by helping the post-translocational extracellular folding of several secreted proteins.</text>
</comment>
<evidence type="ECO:0000259" key="14">
    <source>
        <dbReference type="PROSITE" id="PS50198"/>
    </source>
</evidence>
<dbReference type="PROSITE" id="PS51257">
    <property type="entry name" value="PROKAR_LIPOPROTEIN"/>
    <property type="match status" value="1"/>
</dbReference>
<keyword evidence="4 11" id="KW-1003">Cell membrane</keyword>
<feature type="signal peptide" evidence="13">
    <location>
        <begin position="1"/>
        <end position="21"/>
    </location>
</feature>
<dbReference type="HAMAP" id="MF_01145">
    <property type="entry name" value="Foldase_PrsA"/>
    <property type="match status" value="1"/>
</dbReference>
<evidence type="ECO:0000256" key="2">
    <source>
        <dbReference type="ARBA" id="ARBA00004193"/>
    </source>
</evidence>
<accession>A0A0U1NZY1</accession>
<dbReference type="PROSITE" id="PS01096">
    <property type="entry name" value="PPIC_PPIASE_1"/>
    <property type="match status" value="1"/>
</dbReference>
<dbReference type="Pfam" id="PF00639">
    <property type="entry name" value="Rotamase"/>
    <property type="match status" value="1"/>
</dbReference>
<evidence type="ECO:0000256" key="10">
    <source>
        <dbReference type="ARBA" id="ARBA00023288"/>
    </source>
</evidence>
<dbReference type="InterPro" id="IPR027304">
    <property type="entry name" value="Trigger_fact/SurA_dom_sf"/>
</dbReference>
<dbReference type="EC" id="5.2.1.8" evidence="11"/>
<feature type="compositionally biased region" description="Polar residues" evidence="12">
    <location>
        <begin position="282"/>
        <end position="297"/>
    </location>
</feature>
<dbReference type="InterPro" id="IPR050245">
    <property type="entry name" value="PrsA_foldase"/>
</dbReference>
<evidence type="ECO:0000256" key="11">
    <source>
        <dbReference type="HAMAP-Rule" id="MF_01145"/>
    </source>
</evidence>
<proteinExistence type="inferred from homology"/>
<dbReference type="GO" id="GO:0005886">
    <property type="term" value="C:plasma membrane"/>
    <property type="evidence" value="ECO:0007669"/>
    <property type="project" value="UniProtKB-SubCell"/>
</dbReference>
<sequence length="297" mass="32758" precursor="true">MKKMILALTLAGSVLTLSACSAGSSTVAETKDGNISQQDLYNAMKTKIGPQALQQLIYEKILPKKYPVTDKELNAKVDQLKQQLGSNFPAAIAQYGYKNEDDLKKTMKIGMMEEKAAMKDVKVTDKELQDYYNNLKPEIRVRHILVSDENTANEVKQKLDAGGNFADLAKQYSKDTGSAANGGEIGWINKQTEGQLDPDFVKGAYTLTKPNEISAPVKSQFGYHIIQLEEIKPKKPFNEMKSEIEYDVKSSKLTSDSITKAMQRELKDANVKVSDKDLQAAINLNPQASQGSTPSGQ</sequence>
<dbReference type="SUPFAM" id="SSF54534">
    <property type="entry name" value="FKBP-like"/>
    <property type="match status" value="1"/>
</dbReference>
<evidence type="ECO:0000256" key="13">
    <source>
        <dbReference type="SAM" id="SignalP"/>
    </source>
</evidence>
<evidence type="ECO:0000256" key="8">
    <source>
        <dbReference type="ARBA" id="ARBA00023139"/>
    </source>
</evidence>
<dbReference type="GO" id="GO:0006457">
    <property type="term" value="P:protein folding"/>
    <property type="evidence" value="ECO:0007669"/>
    <property type="project" value="UniProtKB-UniRule"/>
</dbReference>
<evidence type="ECO:0000256" key="3">
    <source>
        <dbReference type="ARBA" id="ARBA00006071"/>
    </source>
</evidence>
<keyword evidence="16" id="KW-1185">Reference proteome</keyword>
<dbReference type="PANTHER" id="PTHR47245:SF1">
    <property type="entry name" value="FOLDASE PROTEIN PRSA"/>
    <property type="match status" value="1"/>
</dbReference>
<dbReference type="InterPro" id="IPR046357">
    <property type="entry name" value="PPIase_dom_sf"/>
</dbReference>
<dbReference type="PROSITE" id="PS50198">
    <property type="entry name" value="PPIC_PPIASE_2"/>
    <property type="match status" value="1"/>
</dbReference>